<gene>
    <name evidence="2" type="ORF">Zm00014a_035294</name>
</gene>
<accession>A0A3L6FK22</accession>
<organism evidence="2">
    <name type="scientific">Zea mays</name>
    <name type="common">Maize</name>
    <dbReference type="NCBI Taxonomy" id="4577"/>
    <lineage>
        <taxon>Eukaryota</taxon>
        <taxon>Viridiplantae</taxon>
        <taxon>Streptophyta</taxon>
        <taxon>Embryophyta</taxon>
        <taxon>Tracheophyta</taxon>
        <taxon>Spermatophyta</taxon>
        <taxon>Magnoliopsida</taxon>
        <taxon>Liliopsida</taxon>
        <taxon>Poales</taxon>
        <taxon>Poaceae</taxon>
        <taxon>PACMAD clade</taxon>
        <taxon>Panicoideae</taxon>
        <taxon>Andropogonodae</taxon>
        <taxon>Andropogoneae</taxon>
        <taxon>Tripsacinae</taxon>
        <taxon>Zea</taxon>
    </lineage>
</organism>
<reference evidence="2" key="1">
    <citation type="journal article" date="2018" name="Nat. Genet.">
        <title>Extensive intraspecific gene order and gene structural variations between Mo17 and other maize genomes.</title>
        <authorList>
            <person name="Sun S."/>
            <person name="Zhou Y."/>
            <person name="Chen J."/>
            <person name="Shi J."/>
            <person name="Zhao H."/>
            <person name="Zhao H."/>
            <person name="Song W."/>
            <person name="Zhang M."/>
            <person name="Cui Y."/>
            <person name="Dong X."/>
            <person name="Liu H."/>
            <person name="Ma X."/>
            <person name="Jiao Y."/>
            <person name="Wang B."/>
            <person name="Wei X."/>
            <person name="Stein J.C."/>
            <person name="Glaubitz J.C."/>
            <person name="Lu F."/>
            <person name="Yu G."/>
            <person name="Liang C."/>
            <person name="Fengler K."/>
            <person name="Li B."/>
            <person name="Rafalski A."/>
            <person name="Schnable P.S."/>
            <person name="Ware D.H."/>
            <person name="Buckler E.S."/>
            <person name="Lai J."/>
        </authorList>
    </citation>
    <scope>NUCLEOTIDE SEQUENCE [LARGE SCALE GENOMIC DNA]</scope>
    <source>
        <tissue evidence="2">Seedling</tissue>
    </source>
</reference>
<feature type="compositionally biased region" description="Basic and acidic residues" evidence="1">
    <location>
        <begin position="77"/>
        <end position="89"/>
    </location>
</feature>
<dbReference type="AlphaFoldDB" id="A0A3L6FK22"/>
<protein>
    <submittedName>
        <fullName evidence="2">Uncharacterized protein</fullName>
    </submittedName>
</protein>
<dbReference type="Proteomes" id="UP000251960">
    <property type="component" value="Chromosome 3"/>
</dbReference>
<feature type="region of interest" description="Disordered" evidence="1">
    <location>
        <begin position="1"/>
        <end position="22"/>
    </location>
</feature>
<feature type="region of interest" description="Disordered" evidence="1">
    <location>
        <begin position="77"/>
        <end position="108"/>
    </location>
</feature>
<proteinExistence type="predicted"/>
<comment type="caution">
    <text evidence="2">The sequence shown here is derived from an EMBL/GenBank/DDBJ whole genome shotgun (WGS) entry which is preliminary data.</text>
</comment>
<dbReference type="EMBL" id="NCVQ01000004">
    <property type="protein sequence ID" value="PWZ33594.1"/>
    <property type="molecule type" value="Genomic_DNA"/>
</dbReference>
<evidence type="ECO:0000313" key="2">
    <source>
        <dbReference type="EMBL" id="PWZ33594.1"/>
    </source>
</evidence>
<evidence type="ECO:0000256" key="1">
    <source>
        <dbReference type="SAM" id="MobiDB-lite"/>
    </source>
</evidence>
<sequence length="108" mass="11707">MRGGARHPNEQPWGTKEGKRQPWRCSALGKKGLAGDELGVGVLPGSFCSCAHEEEKEENGRRLLSCREQAPWTEARLEQARAREKDRASARGCNGGVLGPGRAPREGA</sequence>
<name>A0A3L6FK22_MAIZE</name>